<accession>A0ABQ5WLF9</accession>
<feature type="compositionally biased region" description="Basic and acidic residues" evidence="1">
    <location>
        <begin position="55"/>
        <end position="70"/>
    </location>
</feature>
<dbReference type="Proteomes" id="UP001156613">
    <property type="component" value="Unassembled WGS sequence"/>
</dbReference>
<protein>
    <submittedName>
        <fullName evidence="2">Uncharacterized protein</fullName>
    </submittedName>
</protein>
<organism evidence="2 3">
    <name type="scientific">Gluconobacter japonicus</name>
    <dbReference type="NCBI Taxonomy" id="376620"/>
    <lineage>
        <taxon>Bacteria</taxon>
        <taxon>Pseudomonadati</taxon>
        <taxon>Pseudomonadota</taxon>
        <taxon>Alphaproteobacteria</taxon>
        <taxon>Acetobacterales</taxon>
        <taxon>Acetobacteraceae</taxon>
        <taxon>Gluconobacter</taxon>
    </lineage>
</organism>
<keyword evidence="3" id="KW-1185">Reference proteome</keyword>
<evidence type="ECO:0000313" key="3">
    <source>
        <dbReference type="Proteomes" id="UP001156613"/>
    </source>
</evidence>
<proteinExistence type="predicted"/>
<dbReference type="EMBL" id="BSNT01000075">
    <property type="protein sequence ID" value="GLQ61086.1"/>
    <property type="molecule type" value="Genomic_DNA"/>
</dbReference>
<evidence type="ECO:0000313" key="2">
    <source>
        <dbReference type="EMBL" id="GLQ61086.1"/>
    </source>
</evidence>
<name>A0ABQ5WLF9_GLUJA</name>
<gene>
    <name evidence="2" type="ORF">GCM10010937_28890</name>
</gene>
<reference evidence="3" key="1">
    <citation type="journal article" date="2019" name="Int. J. Syst. Evol. Microbiol.">
        <title>The Global Catalogue of Microorganisms (GCM) 10K type strain sequencing project: providing services to taxonomists for standard genome sequencing and annotation.</title>
        <authorList>
            <consortium name="The Broad Institute Genomics Platform"/>
            <consortium name="The Broad Institute Genome Sequencing Center for Infectious Disease"/>
            <person name="Wu L."/>
            <person name="Ma J."/>
        </authorList>
    </citation>
    <scope>NUCLEOTIDE SEQUENCE [LARGE SCALE GENOMIC DNA]</scope>
    <source>
        <strain evidence="3">NBRC 3271</strain>
    </source>
</reference>
<sequence>MAADTRGNRDVGDGDDRAEKLKNYWHVAGMNCGDGDRLCIAGLALVSASGVPSVRTEDRKKNQQENKNDDPPEEPAPTGTSGGGKGLGVAALVAVAGAGRLLVHNRSVFPVHLDPDVLEKGTPLSVILL</sequence>
<evidence type="ECO:0000256" key="1">
    <source>
        <dbReference type="SAM" id="MobiDB-lite"/>
    </source>
</evidence>
<comment type="caution">
    <text evidence="2">The sequence shown here is derived from an EMBL/GenBank/DDBJ whole genome shotgun (WGS) entry which is preliminary data.</text>
</comment>
<feature type="region of interest" description="Disordered" evidence="1">
    <location>
        <begin position="49"/>
        <end position="84"/>
    </location>
</feature>